<name>A0A4Z1E8G2_9HELO</name>
<organism evidence="1 2">
    <name type="scientific">Botrytis tulipae</name>
    <dbReference type="NCBI Taxonomy" id="87230"/>
    <lineage>
        <taxon>Eukaryota</taxon>
        <taxon>Fungi</taxon>
        <taxon>Dikarya</taxon>
        <taxon>Ascomycota</taxon>
        <taxon>Pezizomycotina</taxon>
        <taxon>Leotiomycetes</taxon>
        <taxon>Helotiales</taxon>
        <taxon>Sclerotiniaceae</taxon>
        <taxon>Botrytis</taxon>
    </lineage>
</organism>
<evidence type="ECO:0000313" key="1">
    <source>
        <dbReference type="EMBL" id="TGO08406.1"/>
    </source>
</evidence>
<gene>
    <name evidence="1" type="ORF">BTUL_0211g00170</name>
</gene>
<comment type="caution">
    <text evidence="1">The sequence shown here is derived from an EMBL/GenBank/DDBJ whole genome shotgun (WGS) entry which is preliminary data.</text>
</comment>
<keyword evidence="2" id="KW-1185">Reference proteome</keyword>
<dbReference type="AlphaFoldDB" id="A0A4Z1E8G2"/>
<accession>A0A4Z1E8G2</accession>
<dbReference type="EMBL" id="PQXH01000211">
    <property type="protein sequence ID" value="TGO08406.1"/>
    <property type="molecule type" value="Genomic_DNA"/>
</dbReference>
<dbReference type="Proteomes" id="UP000297777">
    <property type="component" value="Unassembled WGS sequence"/>
</dbReference>
<sequence>MSKNFCWCEKDLASSCVKNSPTATLRGATLYYQPLKGKTSPIPQLCIIMRAERAVKC</sequence>
<protein>
    <submittedName>
        <fullName evidence="1">Uncharacterized protein</fullName>
    </submittedName>
</protein>
<evidence type="ECO:0000313" key="2">
    <source>
        <dbReference type="Proteomes" id="UP000297777"/>
    </source>
</evidence>
<proteinExistence type="predicted"/>
<reference evidence="1 2" key="1">
    <citation type="submission" date="2017-12" db="EMBL/GenBank/DDBJ databases">
        <title>Comparative genomics of Botrytis spp.</title>
        <authorList>
            <person name="Valero-Jimenez C.A."/>
            <person name="Tapia P."/>
            <person name="Veloso J."/>
            <person name="Silva-Moreno E."/>
            <person name="Staats M."/>
            <person name="Valdes J.H."/>
            <person name="Van Kan J.A.L."/>
        </authorList>
    </citation>
    <scope>NUCLEOTIDE SEQUENCE [LARGE SCALE GENOMIC DNA]</scope>
    <source>
        <strain evidence="1 2">Bt9001</strain>
    </source>
</reference>